<protein>
    <submittedName>
        <fullName evidence="1">Putative OsmC-like protein</fullName>
    </submittedName>
</protein>
<dbReference type="Gene3D" id="3.30.300.20">
    <property type="match status" value="1"/>
</dbReference>
<keyword evidence="2" id="KW-1185">Reference proteome</keyword>
<dbReference type="AlphaFoldDB" id="A0A3L9YHS7"/>
<gene>
    <name evidence="1" type="ORF">BXY75_2136</name>
</gene>
<organism evidence="1 2">
    <name type="scientific">Ulvibacter antarcticus</name>
    <dbReference type="NCBI Taxonomy" id="442714"/>
    <lineage>
        <taxon>Bacteria</taxon>
        <taxon>Pseudomonadati</taxon>
        <taxon>Bacteroidota</taxon>
        <taxon>Flavobacteriia</taxon>
        <taxon>Flavobacteriales</taxon>
        <taxon>Flavobacteriaceae</taxon>
        <taxon>Ulvibacter</taxon>
    </lineage>
</organism>
<dbReference type="SUPFAM" id="SSF82784">
    <property type="entry name" value="OsmC-like"/>
    <property type="match status" value="1"/>
</dbReference>
<evidence type="ECO:0000313" key="1">
    <source>
        <dbReference type="EMBL" id="RMA58759.1"/>
    </source>
</evidence>
<dbReference type="EMBL" id="REFC01000013">
    <property type="protein sequence ID" value="RMA58759.1"/>
    <property type="molecule type" value="Genomic_DNA"/>
</dbReference>
<dbReference type="InterPro" id="IPR015946">
    <property type="entry name" value="KH_dom-like_a/b"/>
</dbReference>
<accession>A0A3L9YHS7</accession>
<name>A0A3L9YHS7_9FLAO</name>
<proteinExistence type="predicted"/>
<comment type="caution">
    <text evidence="1">The sequence shown here is derived from an EMBL/GenBank/DDBJ whole genome shotgun (WGS) entry which is preliminary data.</text>
</comment>
<dbReference type="OrthoDB" id="9781312at2"/>
<sequence>MDFSITATSQSGKEGSFHLKNGAVSFGITKETAGLLSSPADIYLSSLAACILKNIERFSGMMKFQYDQATIKISATHFIKPPRLESIVYEVILLSKEEKINTALLKRNLEKFGTIYNMVAQSCNVSGNIIHK</sequence>
<reference evidence="1 2" key="1">
    <citation type="submission" date="2018-10" db="EMBL/GenBank/DDBJ databases">
        <title>Genomic Encyclopedia of Archaeal and Bacterial Type Strains, Phase II (KMG-II): from individual species to whole genera.</title>
        <authorList>
            <person name="Goeker M."/>
        </authorList>
    </citation>
    <scope>NUCLEOTIDE SEQUENCE [LARGE SCALE GENOMIC DNA]</scope>
    <source>
        <strain evidence="1 2">DSM 23424</strain>
    </source>
</reference>
<dbReference type="InterPro" id="IPR036102">
    <property type="entry name" value="OsmC/Ohrsf"/>
</dbReference>
<dbReference type="RefSeq" id="WP_121907701.1">
    <property type="nucleotide sequence ID" value="NZ_REFC01000013.1"/>
</dbReference>
<evidence type="ECO:0000313" key="2">
    <source>
        <dbReference type="Proteomes" id="UP000271339"/>
    </source>
</evidence>
<dbReference type="Proteomes" id="UP000271339">
    <property type="component" value="Unassembled WGS sequence"/>
</dbReference>